<dbReference type="Pfam" id="PF00923">
    <property type="entry name" value="TAL_FSA"/>
    <property type="match status" value="1"/>
</dbReference>
<protein>
    <submittedName>
        <fullName evidence="3">Fructose-6-phosphate aldolase</fullName>
        <ecNumber evidence="3">4.1.2.-</ecNumber>
    </submittedName>
</protein>
<evidence type="ECO:0000313" key="4">
    <source>
        <dbReference type="Proteomes" id="UP001519921"/>
    </source>
</evidence>
<evidence type="ECO:0000256" key="2">
    <source>
        <dbReference type="ARBA" id="ARBA00023270"/>
    </source>
</evidence>
<dbReference type="InterPro" id="IPR033919">
    <property type="entry name" value="TSA/FSA_arc/bac"/>
</dbReference>
<reference evidence="3 4" key="1">
    <citation type="submission" date="2021-07" db="EMBL/GenBank/DDBJ databases">
        <title>Clostridium weizhouense sp. nov., an anaerobic bacterium isolated from activated sludge of Petroleum wastewater.</title>
        <authorList>
            <person name="Li Q."/>
        </authorList>
    </citation>
    <scope>NUCLEOTIDE SEQUENCE [LARGE SCALE GENOMIC DNA]</scope>
    <source>
        <strain evidence="3 4">YB-6</strain>
    </source>
</reference>
<comment type="subcellular location">
    <subcellularLocation>
        <location evidence="1">Cytoplasm</location>
    </subcellularLocation>
</comment>
<keyword evidence="4" id="KW-1185">Reference proteome</keyword>
<keyword evidence="2" id="KW-0704">Schiff base</keyword>
<name>A0ABS7ASW0_9CLOT</name>
<dbReference type="EMBL" id="JAHXPT010000009">
    <property type="protein sequence ID" value="MBW6410746.1"/>
    <property type="molecule type" value="Genomic_DNA"/>
</dbReference>
<dbReference type="PROSITE" id="PS00958">
    <property type="entry name" value="TRANSALDOLASE_2"/>
    <property type="match status" value="1"/>
</dbReference>
<dbReference type="InterPro" id="IPR013785">
    <property type="entry name" value="Aldolase_TIM"/>
</dbReference>
<keyword evidence="3" id="KW-0456">Lyase</keyword>
<dbReference type="RefSeq" id="WP_219780211.1">
    <property type="nucleotide sequence ID" value="NZ_JAHXPT010000009.1"/>
</dbReference>
<dbReference type="GO" id="GO:0016829">
    <property type="term" value="F:lyase activity"/>
    <property type="evidence" value="ECO:0007669"/>
    <property type="project" value="UniProtKB-KW"/>
</dbReference>
<dbReference type="NCBIfam" id="NF009299">
    <property type="entry name" value="PRK12656.1"/>
    <property type="match status" value="1"/>
</dbReference>
<proteinExistence type="predicted"/>
<sequence length="222" mass="24637">MIYMIDTANVEEIKDAMEYYPLSGVTTNPSILSKENKDPISLLKEIRTVVGEETMIHAQVISISTEGMIKDAEYLKENIGGNLYIKIPVTKDGIKAIKILKSKGFNITATAIFTAQQGLMASVAGADYIAPYVNRIDNLSGNGVCVVGYLINMIREYNLSTKVLAASFKNVQQVHEISKLGGHSVTVGKDIFDKLIEHPMTDWSVDKFIEDWEKAFNRKSLI</sequence>
<dbReference type="InterPro" id="IPR018225">
    <property type="entry name" value="Transaldolase_AS"/>
</dbReference>
<gene>
    <name evidence="3" type="ORF">KYD98_11645</name>
</gene>
<dbReference type="EC" id="4.1.2.-" evidence="3"/>
<dbReference type="Proteomes" id="UP001519921">
    <property type="component" value="Unassembled WGS sequence"/>
</dbReference>
<dbReference type="CDD" id="cd00956">
    <property type="entry name" value="Transaldolase_FSA"/>
    <property type="match status" value="1"/>
</dbReference>
<comment type="caution">
    <text evidence="3">The sequence shown here is derived from an EMBL/GenBank/DDBJ whole genome shotgun (WGS) entry which is preliminary data.</text>
</comment>
<dbReference type="PANTHER" id="PTHR10683:SF36">
    <property type="entry name" value="TRANSALDOLASE"/>
    <property type="match status" value="1"/>
</dbReference>
<organism evidence="3 4">
    <name type="scientific">Clostridium weizhouense</name>
    <dbReference type="NCBI Taxonomy" id="2859781"/>
    <lineage>
        <taxon>Bacteria</taxon>
        <taxon>Bacillati</taxon>
        <taxon>Bacillota</taxon>
        <taxon>Clostridia</taxon>
        <taxon>Eubacteriales</taxon>
        <taxon>Clostridiaceae</taxon>
        <taxon>Clostridium</taxon>
    </lineage>
</organism>
<dbReference type="Gene3D" id="3.20.20.70">
    <property type="entry name" value="Aldolase class I"/>
    <property type="match status" value="1"/>
</dbReference>
<dbReference type="InterPro" id="IPR001585">
    <property type="entry name" value="TAL/FSA"/>
</dbReference>
<dbReference type="PROSITE" id="PS01054">
    <property type="entry name" value="TRANSALDOLASE_1"/>
    <property type="match status" value="1"/>
</dbReference>
<evidence type="ECO:0000313" key="3">
    <source>
        <dbReference type="EMBL" id="MBW6410746.1"/>
    </source>
</evidence>
<dbReference type="PANTHER" id="PTHR10683">
    <property type="entry name" value="TRANSALDOLASE"/>
    <property type="match status" value="1"/>
</dbReference>
<dbReference type="SUPFAM" id="SSF51569">
    <property type="entry name" value="Aldolase"/>
    <property type="match status" value="1"/>
</dbReference>
<evidence type="ECO:0000256" key="1">
    <source>
        <dbReference type="ARBA" id="ARBA00004496"/>
    </source>
</evidence>
<accession>A0ABS7ASW0</accession>